<gene>
    <name evidence="1" type="ORF">LX64_01739</name>
</gene>
<name>A0A327QSD8_9BACT</name>
<evidence type="ECO:0000313" key="2">
    <source>
        <dbReference type="Proteomes" id="UP000249547"/>
    </source>
</evidence>
<evidence type="ECO:0000313" key="1">
    <source>
        <dbReference type="EMBL" id="RAJ06612.1"/>
    </source>
</evidence>
<reference evidence="1 2" key="1">
    <citation type="submission" date="2018-06" db="EMBL/GenBank/DDBJ databases">
        <title>Genomic Encyclopedia of Archaeal and Bacterial Type Strains, Phase II (KMG-II): from individual species to whole genera.</title>
        <authorList>
            <person name="Goeker M."/>
        </authorList>
    </citation>
    <scope>NUCLEOTIDE SEQUENCE [LARGE SCALE GENOMIC DNA]</scope>
    <source>
        <strain evidence="1 2">DSM 23857</strain>
    </source>
</reference>
<dbReference type="EMBL" id="QLLL01000003">
    <property type="protein sequence ID" value="RAJ06612.1"/>
    <property type="molecule type" value="Genomic_DNA"/>
</dbReference>
<comment type="caution">
    <text evidence="1">The sequence shown here is derived from an EMBL/GenBank/DDBJ whole genome shotgun (WGS) entry which is preliminary data.</text>
</comment>
<accession>A0A327QSD8</accession>
<organism evidence="1 2">
    <name type="scientific">Chitinophaga skermanii</name>
    <dbReference type="NCBI Taxonomy" id="331697"/>
    <lineage>
        <taxon>Bacteria</taxon>
        <taxon>Pseudomonadati</taxon>
        <taxon>Bacteroidota</taxon>
        <taxon>Chitinophagia</taxon>
        <taxon>Chitinophagales</taxon>
        <taxon>Chitinophagaceae</taxon>
        <taxon>Chitinophaga</taxon>
    </lineage>
</organism>
<keyword evidence="2" id="KW-1185">Reference proteome</keyword>
<dbReference type="AlphaFoldDB" id="A0A327QSD8"/>
<dbReference type="Proteomes" id="UP000249547">
    <property type="component" value="Unassembled WGS sequence"/>
</dbReference>
<sequence length="60" mass="7099">MTPWMFIRGFFWVVKAHFGPDLKVANILLISDRSHTNHLNKTRGYMLYKYDRSFLAALLP</sequence>
<protein>
    <submittedName>
        <fullName evidence="1">Uncharacterized protein</fullName>
    </submittedName>
</protein>
<proteinExistence type="predicted"/>